<gene>
    <name evidence="4" type="ORF">NCR95_03925</name>
</gene>
<dbReference type="Pfam" id="PF11873">
    <property type="entry name" value="Mltc_N"/>
    <property type="match status" value="1"/>
</dbReference>
<comment type="similarity">
    <text evidence="1">Belongs to the transglycosylase Slt family.</text>
</comment>
<dbReference type="InterPro" id="IPR023346">
    <property type="entry name" value="Lysozyme-like_dom_sf"/>
</dbReference>
<accession>A0ABT0TTQ6</accession>
<dbReference type="InterPro" id="IPR008258">
    <property type="entry name" value="Transglycosylase_SLT_dom_1"/>
</dbReference>
<dbReference type="PROSITE" id="PS51257">
    <property type="entry name" value="PROKAR_LIPOPROTEIN"/>
    <property type="match status" value="1"/>
</dbReference>
<dbReference type="Pfam" id="PF01464">
    <property type="entry name" value="SLT"/>
    <property type="match status" value="1"/>
</dbReference>
<evidence type="ECO:0000259" key="3">
    <source>
        <dbReference type="Pfam" id="PF11873"/>
    </source>
</evidence>
<evidence type="ECO:0000313" key="5">
    <source>
        <dbReference type="Proteomes" id="UP001057522"/>
    </source>
</evidence>
<protein>
    <submittedName>
        <fullName evidence="4">Murein transglycosylase domain-containing protein</fullName>
    </submittedName>
</protein>
<feature type="domain" description="Transglycosylase SLT" evidence="2">
    <location>
        <begin position="253"/>
        <end position="376"/>
    </location>
</feature>
<keyword evidence="5" id="KW-1185">Reference proteome</keyword>
<name>A0ABT0TTQ6_9HELI</name>
<dbReference type="SUPFAM" id="SSF53955">
    <property type="entry name" value="Lysozyme-like"/>
    <property type="match status" value="1"/>
</dbReference>
<evidence type="ECO:0000259" key="2">
    <source>
        <dbReference type="Pfam" id="PF01464"/>
    </source>
</evidence>
<dbReference type="RefSeq" id="WP_250603979.1">
    <property type="nucleotide sequence ID" value="NZ_JAMOKX010000003.1"/>
</dbReference>
<evidence type="ECO:0000313" key="4">
    <source>
        <dbReference type="EMBL" id="MCL9819320.1"/>
    </source>
</evidence>
<dbReference type="InterPro" id="IPR000189">
    <property type="entry name" value="Transglyc_AS"/>
</dbReference>
<dbReference type="EMBL" id="JAMOKX010000003">
    <property type="protein sequence ID" value="MCL9819320.1"/>
    <property type="molecule type" value="Genomic_DNA"/>
</dbReference>
<sequence length="431" mass="48696">MKSFKVLIPLAFLALFFGGCLLGYRDIIYNSQNFSTEQVVKKVINQAVDTTLEVAKSNAEPTLDTAINALLEEVLDSEQLESLIKNLQANFKKIVAQLTQKVIQNWGKDDAQTASQEVYVKYTDSYLSRAEVDFAKGVILVSTLDIKNPKEALHKAIVTTLLTPDDPEKVDLYSDKEVVYSGTPYLANLVKDNEGKVILYPWRANRYATYLIDNSLKTREIKEEGQKKVVYYVQFDMVADREIQSEHKYGEYVALYAKEYGIEQALIFAIIKTESSFNPYAVSHIPAYGLMQVVPASAGRDVYRALNNKDGIPTKEMLFTPKINIQYGSTYLDILFSRYLTGIKNSLSHEYCVIAAYNTGSGNVLSVFHKDRKKAVEVINSMTSAEVYRKLRTSLKYEEARNYLLKVTNAKKEFQATAKNVNDSSILLSVR</sequence>
<reference evidence="4" key="1">
    <citation type="submission" date="2022-06" db="EMBL/GenBank/DDBJ databases">
        <title>Helicobacter colisuis sp. nov.</title>
        <authorList>
            <person name="Papic B."/>
            <person name="Gruntar I."/>
        </authorList>
    </citation>
    <scope>NUCLEOTIDE SEQUENCE</scope>
    <source>
        <strain evidence="4">11154-15</strain>
    </source>
</reference>
<proteinExistence type="inferred from homology"/>
<dbReference type="PROSITE" id="PS00922">
    <property type="entry name" value="TRANSGLYCOSYLASE"/>
    <property type="match status" value="1"/>
</dbReference>
<dbReference type="PANTHER" id="PTHR37423">
    <property type="entry name" value="SOLUBLE LYTIC MUREIN TRANSGLYCOSYLASE-RELATED"/>
    <property type="match status" value="1"/>
</dbReference>
<dbReference type="CDD" id="cd16893">
    <property type="entry name" value="LT_MltC_MltE"/>
    <property type="match status" value="1"/>
</dbReference>
<dbReference type="InterPro" id="IPR024570">
    <property type="entry name" value="Murein_transglycosylaseC_N"/>
</dbReference>
<evidence type="ECO:0000256" key="1">
    <source>
        <dbReference type="ARBA" id="ARBA00007734"/>
    </source>
</evidence>
<dbReference type="PANTHER" id="PTHR37423:SF2">
    <property type="entry name" value="MEMBRANE-BOUND LYTIC MUREIN TRANSGLYCOSYLASE C"/>
    <property type="match status" value="1"/>
</dbReference>
<organism evidence="4 5">
    <name type="scientific">Helicobacter colisuis</name>
    <dbReference type="NCBI Taxonomy" id="2949739"/>
    <lineage>
        <taxon>Bacteria</taxon>
        <taxon>Pseudomonadati</taxon>
        <taxon>Campylobacterota</taxon>
        <taxon>Epsilonproteobacteria</taxon>
        <taxon>Campylobacterales</taxon>
        <taxon>Helicobacteraceae</taxon>
        <taxon>Helicobacter</taxon>
    </lineage>
</organism>
<dbReference type="Gene3D" id="1.10.530.10">
    <property type="match status" value="1"/>
</dbReference>
<feature type="domain" description="Murein transglycosylase-C N-terminal" evidence="3">
    <location>
        <begin position="88"/>
        <end position="248"/>
    </location>
</feature>
<dbReference type="Proteomes" id="UP001057522">
    <property type="component" value="Unassembled WGS sequence"/>
</dbReference>
<comment type="caution">
    <text evidence="4">The sequence shown here is derived from an EMBL/GenBank/DDBJ whole genome shotgun (WGS) entry which is preliminary data.</text>
</comment>